<keyword evidence="3" id="KW-1185">Reference proteome</keyword>
<dbReference type="Gene3D" id="2.40.260.10">
    <property type="entry name" value="Sortase"/>
    <property type="match status" value="1"/>
</dbReference>
<dbReference type="EC" id="3.4.22.70" evidence="2"/>
<dbReference type="Pfam" id="PF04203">
    <property type="entry name" value="Sortase"/>
    <property type="match status" value="1"/>
</dbReference>
<protein>
    <submittedName>
        <fullName evidence="2">Sortase A</fullName>
        <ecNumber evidence="2">3.4.22.70</ecNumber>
    </submittedName>
</protein>
<gene>
    <name evidence="2" type="ORF">FHS30_002091</name>
</gene>
<dbReference type="GO" id="GO:0016787">
    <property type="term" value="F:hydrolase activity"/>
    <property type="evidence" value="ECO:0007669"/>
    <property type="project" value="UniProtKB-KW"/>
</dbReference>
<dbReference type="RefSeq" id="WP_183910395.1">
    <property type="nucleotide sequence ID" value="NZ_JACHXZ010000003.1"/>
</dbReference>
<reference evidence="2 3" key="1">
    <citation type="submission" date="2020-08" db="EMBL/GenBank/DDBJ databases">
        <title>Genomic Encyclopedia of Type Strains, Phase III (KMG-III): the genomes of soil and plant-associated and newly described type strains.</title>
        <authorList>
            <person name="Whitman W."/>
        </authorList>
    </citation>
    <scope>NUCLEOTIDE SEQUENCE [LARGE SCALE GENOMIC DNA]</scope>
    <source>
        <strain evidence="2 3">CECT 8571</strain>
    </source>
</reference>
<sequence length="200" mass="22036">MMTYPLLRAQRVICAALLLATLYCLGAASWIHVKAELAQWLIQHAWQQALKGSQSLHIKPWPWADTEPVAQLTLANGEQWVVLRGAQGNSLAFGPGLVEGSALPGEGFSVVGGHRDTHFASLANTMAGDRIFVHTRNGTAIEYEVQFAGVVDIRQQPLQLENTHRLLLVTCFPFDGVQSDAHKRWLVRAAPIKSDSEFET</sequence>
<dbReference type="EMBL" id="JACHXZ010000003">
    <property type="protein sequence ID" value="MBB3168883.1"/>
    <property type="molecule type" value="Genomic_DNA"/>
</dbReference>
<name>A0A839UME8_9GAMM</name>
<evidence type="ECO:0000256" key="1">
    <source>
        <dbReference type="ARBA" id="ARBA00022801"/>
    </source>
</evidence>
<dbReference type="InterPro" id="IPR022445">
    <property type="entry name" value="Sortase_proteobact_type"/>
</dbReference>
<evidence type="ECO:0000313" key="3">
    <source>
        <dbReference type="Proteomes" id="UP000559987"/>
    </source>
</evidence>
<dbReference type="InterPro" id="IPR005754">
    <property type="entry name" value="Sortase"/>
</dbReference>
<dbReference type="Proteomes" id="UP000559987">
    <property type="component" value="Unassembled WGS sequence"/>
</dbReference>
<comment type="caution">
    <text evidence="2">The sequence shown here is derived from an EMBL/GenBank/DDBJ whole genome shotgun (WGS) entry which is preliminary data.</text>
</comment>
<organism evidence="2 3">
    <name type="scientific">Simiduia aestuariiviva</name>
    <dbReference type="NCBI Taxonomy" id="1510459"/>
    <lineage>
        <taxon>Bacteria</taxon>
        <taxon>Pseudomonadati</taxon>
        <taxon>Pseudomonadota</taxon>
        <taxon>Gammaproteobacteria</taxon>
        <taxon>Cellvibrionales</taxon>
        <taxon>Cellvibrionaceae</taxon>
        <taxon>Simiduia</taxon>
    </lineage>
</organism>
<dbReference type="CDD" id="cd05828">
    <property type="entry name" value="Sortase_D_1"/>
    <property type="match status" value="1"/>
</dbReference>
<dbReference type="NCBIfam" id="TIGR03784">
    <property type="entry name" value="marine_sortase"/>
    <property type="match status" value="1"/>
</dbReference>
<dbReference type="AlphaFoldDB" id="A0A839UME8"/>
<dbReference type="InterPro" id="IPR041999">
    <property type="entry name" value="Sortase_D_1"/>
</dbReference>
<dbReference type="InterPro" id="IPR023365">
    <property type="entry name" value="Sortase_dom-sf"/>
</dbReference>
<evidence type="ECO:0000313" key="2">
    <source>
        <dbReference type="EMBL" id="MBB3168883.1"/>
    </source>
</evidence>
<dbReference type="SUPFAM" id="SSF63817">
    <property type="entry name" value="Sortase"/>
    <property type="match status" value="1"/>
</dbReference>
<proteinExistence type="predicted"/>
<accession>A0A839UME8</accession>
<keyword evidence="1 2" id="KW-0378">Hydrolase</keyword>